<keyword evidence="3" id="KW-1185">Reference proteome</keyword>
<name>A0A151ZRS1_TIELA</name>
<evidence type="ECO:0008006" key="4">
    <source>
        <dbReference type="Google" id="ProtNLM"/>
    </source>
</evidence>
<dbReference type="EMBL" id="LODT01000021">
    <property type="protein sequence ID" value="KYQ96677.1"/>
    <property type="molecule type" value="Genomic_DNA"/>
</dbReference>
<evidence type="ECO:0000256" key="1">
    <source>
        <dbReference type="SAM" id="SignalP"/>
    </source>
</evidence>
<keyword evidence="1" id="KW-0732">Signal</keyword>
<dbReference type="AlphaFoldDB" id="A0A151ZRS1"/>
<dbReference type="FunCoup" id="A0A151ZRS1">
    <property type="interactions" value="74"/>
</dbReference>
<feature type="signal peptide" evidence="1">
    <location>
        <begin position="1"/>
        <end position="22"/>
    </location>
</feature>
<feature type="chain" id="PRO_5007593502" description="Transmembrane protein" evidence="1">
    <location>
        <begin position="23"/>
        <end position="208"/>
    </location>
</feature>
<comment type="caution">
    <text evidence="2">The sequence shown here is derived from an EMBL/GenBank/DDBJ whole genome shotgun (WGS) entry which is preliminary data.</text>
</comment>
<accession>A0A151ZRS1</accession>
<organism evidence="2 3">
    <name type="scientific">Tieghemostelium lacteum</name>
    <name type="common">Slime mold</name>
    <name type="synonym">Dictyostelium lacteum</name>
    <dbReference type="NCBI Taxonomy" id="361077"/>
    <lineage>
        <taxon>Eukaryota</taxon>
        <taxon>Amoebozoa</taxon>
        <taxon>Evosea</taxon>
        <taxon>Eumycetozoa</taxon>
        <taxon>Dictyostelia</taxon>
        <taxon>Dictyosteliales</taxon>
        <taxon>Raperosteliaceae</taxon>
        <taxon>Tieghemostelium</taxon>
    </lineage>
</organism>
<proteinExistence type="predicted"/>
<evidence type="ECO:0000313" key="3">
    <source>
        <dbReference type="Proteomes" id="UP000076078"/>
    </source>
</evidence>
<evidence type="ECO:0000313" key="2">
    <source>
        <dbReference type="EMBL" id="KYQ96677.1"/>
    </source>
</evidence>
<dbReference type="InParanoid" id="A0A151ZRS1"/>
<reference evidence="2 3" key="1">
    <citation type="submission" date="2015-12" db="EMBL/GenBank/DDBJ databases">
        <title>Dictyostelia acquired genes for synthesis and detection of signals that induce cell-type specialization by lateral gene transfer from prokaryotes.</title>
        <authorList>
            <person name="Gloeckner G."/>
            <person name="Schaap P."/>
        </authorList>
    </citation>
    <scope>NUCLEOTIDE SEQUENCE [LARGE SCALE GENOMIC DNA]</scope>
    <source>
        <strain evidence="2 3">TK</strain>
    </source>
</reference>
<gene>
    <name evidence="2" type="ORF">DLAC_03963</name>
</gene>
<dbReference type="Proteomes" id="UP000076078">
    <property type="component" value="Unassembled WGS sequence"/>
</dbReference>
<protein>
    <recommendedName>
        <fullName evidence="4">Transmembrane protein</fullName>
    </recommendedName>
</protein>
<sequence>MKYQTLIVLLCCFNSLIYKTRADYANTYYSTDFETCTGDFIEIVSVLAGVCSANSIIECDYPNNQFVTTFYDDDDCTSFAYSYNTAFNECVGFSTRNCTTDIPQPTNTYTVMTFSDDCSQQKYPLYVETYALDLCYQIAQPDLEFYYNTCNSTYLTQYQYDDDYSSSGSSSASNPICDENQYLSSTQYIQVTDNTQCQPSQILYTCNQ</sequence>